<dbReference type="InterPro" id="IPR001647">
    <property type="entry name" value="HTH_TetR"/>
</dbReference>
<accession>A0ABM8N5C6</accession>
<dbReference type="Gene3D" id="1.10.10.60">
    <property type="entry name" value="Homeodomain-like"/>
    <property type="match status" value="1"/>
</dbReference>
<gene>
    <name evidence="3" type="ORF">TML_05275</name>
</gene>
<keyword evidence="4" id="KW-1185">Reference proteome</keyword>
<evidence type="ECO:0000313" key="3">
    <source>
        <dbReference type="EMBL" id="CAC9252962.1"/>
    </source>
</evidence>
<proteinExistence type="predicted"/>
<feature type="domain" description="HTH tetR-type" evidence="2">
    <location>
        <begin position="14"/>
        <end position="43"/>
    </location>
</feature>
<dbReference type="Pfam" id="PF00440">
    <property type="entry name" value="TetR_N"/>
    <property type="match status" value="1"/>
</dbReference>
<dbReference type="EMBL" id="CAIIUA010000002">
    <property type="protein sequence ID" value="CAC9252962.1"/>
    <property type="molecule type" value="Genomic_DNA"/>
</dbReference>
<protein>
    <submittedName>
        <fullName evidence="3">Bacterial regulatory proteins, tetR family</fullName>
    </submittedName>
</protein>
<dbReference type="Proteomes" id="UP000837205">
    <property type="component" value="Unassembled WGS sequence"/>
</dbReference>
<comment type="caution">
    <text evidence="3">The sequence shown here is derived from an EMBL/GenBank/DDBJ whole genome shotgun (WGS) entry which is preliminary data.</text>
</comment>
<sequence length="55" mass="6078">MGKKIIRNVNAYGILNAARECFAENGFHNTSMKTICKASDMSPEPCITTSCQKRP</sequence>
<evidence type="ECO:0000256" key="1">
    <source>
        <dbReference type="ARBA" id="ARBA00023125"/>
    </source>
</evidence>
<name>A0ABM8N5C6_9ENTR</name>
<evidence type="ECO:0000259" key="2">
    <source>
        <dbReference type="Pfam" id="PF00440"/>
    </source>
</evidence>
<dbReference type="InterPro" id="IPR009057">
    <property type="entry name" value="Homeodomain-like_sf"/>
</dbReference>
<dbReference type="SUPFAM" id="SSF46689">
    <property type="entry name" value="Homeodomain-like"/>
    <property type="match status" value="1"/>
</dbReference>
<organism evidence="3 4">
    <name type="scientific">Citrobacter werkmanii</name>
    <dbReference type="NCBI Taxonomy" id="67827"/>
    <lineage>
        <taxon>Bacteria</taxon>
        <taxon>Pseudomonadati</taxon>
        <taxon>Pseudomonadota</taxon>
        <taxon>Gammaproteobacteria</taxon>
        <taxon>Enterobacterales</taxon>
        <taxon>Enterobacteriaceae</taxon>
        <taxon>Citrobacter</taxon>
        <taxon>Citrobacter freundii complex</taxon>
    </lineage>
</organism>
<reference evidence="3" key="1">
    <citation type="submission" date="2020-06" db="EMBL/GenBank/DDBJ databases">
        <authorList>
            <person name="Delgado-Blas J."/>
        </authorList>
    </citation>
    <scope>NUCLEOTIDE SEQUENCE</scope>
    <source>
        <strain evidence="3">BB1480</strain>
    </source>
</reference>
<evidence type="ECO:0000313" key="4">
    <source>
        <dbReference type="Proteomes" id="UP000837205"/>
    </source>
</evidence>
<keyword evidence="1" id="KW-0238">DNA-binding</keyword>